<evidence type="ECO:0000313" key="1">
    <source>
        <dbReference type="EMBL" id="KAG0570998.1"/>
    </source>
</evidence>
<dbReference type="EMBL" id="CM026427">
    <property type="protein sequence ID" value="KAG0570998.1"/>
    <property type="molecule type" value="Genomic_DNA"/>
</dbReference>
<comment type="caution">
    <text evidence="1">The sequence shown here is derived from an EMBL/GenBank/DDBJ whole genome shotgun (WGS) entry which is preliminary data.</text>
</comment>
<proteinExistence type="predicted"/>
<name>A0A8T0HJN3_CERPU</name>
<dbReference type="AlphaFoldDB" id="A0A8T0HJN3"/>
<reference evidence="1 2" key="1">
    <citation type="submission" date="2020-06" db="EMBL/GenBank/DDBJ databases">
        <title>WGS assembly of Ceratodon purpureus strain R40.</title>
        <authorList>
            <person name="Carey S.B."/>
            <person name="Jenkins J."/>
            <person name="Shu S."/>
            <person name="Lovell J.T."/>
            <person name="Sreedasyam A."/>
            <person name="Maumus F."/>
            <person name="Tiley G.P."/>
            <person name="Fernandez-Pozo N."/>
            <person name="Barry K."/>
            <person name="Chen C."/>
            <person name="Wang M."/>
            <person name="Lipzen A."/>
            <person name="Daum C."/>
            <person name="Saski C.A."/>
            <person name="Payton A.C."/>
            <person name="Mcbreen J.C."/>
            <person name="Conrad R.E."/>
            <person name="Kollar L.M."/>
            <person name="Olsson S."/>
            <person name="Huttunen S."/>
            <person name="Landis J.B."/>
            <person name="Wickett N.J."/>
            <person name="Johnson M.G."/>
            <person name="Rensing S.A."/>
            <person name="Grimwood J."/>
            <person name="Schmutz J."/>
            <person name="Mcdaniel S.F."/>
        </authorList>
    </citation>
    <scope>NUCLEOTIDE SEQUENCE [LARGE SCALE GENOMIC DNA]</scope>
    <source>
        <strain evidence="1 2">R40</strain>
    </source>
</reference>
<keyword evidence="2" id="KW-1185">Reference proteome</keyword>
<accession>A0A8T0HJN3</accession>
<dbReference type="Proteomes" id="UP000822688">
    <property type="component" value="Chromosome 6"/>
</dbReference>
<sequence>MLHLLSRLKSVSKLPMPAYVNQIFTSGRARTHKNYFHEFWDMKGQGFVRALGPKSSTSSLATNAYLYGNVSAQNVKNANPPKPTFVTHSCSTGAVG</sequence>
<protein>
    <submittedName>
        <fullName evidence="1">Uncharacterized protein</fullName>
    </submittedName>
</protein>
<evidence type="ECO:0000313" key="2">
    <source>
        <dbReference type="Proteomes" id="UP000822688"/>
    </source>
</evidence>
<gene>
    <name evidence="1" type="ORF">KC19_6G203500</name>
</gene>
<organism evidence="1 2">
    <name type="scientific">Ceratodon purpureus</name>
    <name type="common">Fire moss</name>
    <name type="synonym">Dicranum purpureum</name>
    <dbReference type="NCBI Taxonomy" id="3225"/>
    <lineage>
        <taxon>Eukaryota</taxon>
        <taxon>Viridiplantae</taxon>
        <taxon>Streptophyta</taxon>
        <taxon>Embryophyta</taxon>
        <taxon>Bryophyta</taxon>
        <taxon>Bryophytina</taxon>
        <taxon>Bryopsida</taxon>
        <taxon>Dicranidae</taxon>
        <taxon>Pseudoditrichales</taxon>
        <taxon>Ditrichaceae</taxon>
        <taxon>Ceratodon</taxon>
    </lineage>
</organism>